<sequence length="429" mass="48414">MTYRKMIMILIITALMAGCTNANVSDKEMNIHEEERTSLTVQLVSFNGTRYGIEHHRLAQKIERFRALNPHADIMIRWVQGYNLASNDEPSWIRSAEPADLYSNAENVPDIVELVPNQMLELYRRGIIEPLNMKETAASEYAIVSNDGYVLGIKSKINTMVVYYNKLTFESLGLEAPSAVWDFEQLNRTIDKHKTAGETVYIPLNPYKLEWAASLNGGRIAALDGVTYRGFLDSDETVKGAEWLARIGTKYKINIVHETVLPQMPYDLIDGDVALAVDHAYVDNINNYEVISQRNEQIGIAGLPVGETGVNPAQISDLSLTSRSKNKELAVKLLHDLMRDKESLYSDIADYTMQANVRPLEEPASDMRKALIIEEMKRFFPSALFMHETVGSYMPYFNQWGSPKPLAAIQNGQPIRKALSQYAADLEQE</sequence>
<accession>A0ABT9U778</accession>
<comment type="caution">
    <text evidence="2">The sequence shown here is derived from an EMBL/GenBank/DDBJ whole genome shotgun (WGS) entry which is preliminary data.</text>
</comment>
<name>A0ABT9U778_PAEHA</name>
<feature type="signal peptide" evidence="1">
    <location>
        <begin position="1"/>
        <end position="22"/>
    </location>
</feature>
<organism evidence="2 3">
    <name type="scientific">Paenibacillus harenae</name>
    <dbReference type="NCBI Taxonomy" id="306543"/>
    <lineage>
        <taxon>Bacteria</taxon>
        <taxon>Bacillati</taxon>
        <taxon>Bacillota</taxon>
        <taxon>Bacilli</taxon>
        <taxon>Bacillales</taxon>
        <taxon>Paenibacillaceae</taxon>
        <taxon>Paenibacillus</taxon>
    </lineage>
</organism>
<dbReference type="PANTHER" id="PTHR43649:SF12">
    <property type="entry name" value="DIACETYLCHITOBIOSE BINDING PROTEIN DASA"/>
    <property type="match status" value="1"/>
</dbReference>
<keyword evidence="3" id="KW-1185">Reference proteome</keyword>
<dbReference type="EMBL" id="JAUSSU010000011">
    <property type="protein sequence ID" value="MDQ0115502.1"/>
    <property type="molecule type" value="Genomic_DNA"/>
</dbReference>
<proteinExistence type="predicted"/>
<dbReference type="PANTHER" id="PTHR43649">
    <property type="entry name" value="ARABINOSE-BINDING PROTEIN-RELATED"/>
    <property type="match status" value="1"/>
</dbReference>
<feature type="chain" id="PRO_5045215098" evidence="1">
    <location>
        <begin position="23"/>
        <end position="429"/>
    </location>
</feature>
<evidence type="ECO:0000256" key="1">
    <source>
        <dbReference type="SAM" id="SignalP"/>
    </source>
</evidence>
<dbReference type="SUPFAM" id="SSF53850">
    <property type="entry name" value="Periplasmic binding protein-like II"/>
    <property type="match status" value="1"/>
</dbReference>
<dbReference type="InterPro" id="IPR006059">
    <property type="entry name" value="SBP"/>
</dbReference>
<dbReference type="Proteomes" id="UP001229346">
    <property type="component" value="Unassembled WGS sequence"/>
</dbReference>
<evidence type="ECO:0000313" key="3">
    <source>
        <dbReference type="Proteomes" id="UP001229346"/>
    </source>
</evidence>
<dbReference type="Gene3D" id="3.40.190.10">
    <property type="entry name" value="Periplasmic binding protein-like II"/>
    <property type="match status" value="1"/>
</dbReference>
<reference evidence="2 3" key="1">
    <citation type="submission" date="2023-07" db="EMBL/GenBank/DDBJ databases">
        <title>Sorghum-associated microbial communities from plants grown in Nebraska, USA.</title>
        <authorList>
            <person name="Schachtman D."/>
        </authorList>
    </citation>
    <scope>NUCLEOTIDE SEQUENCE [LARGE SCALE GENOMIC DNA]</scope>
    <source>
        <strain evidence="2 3">CC482</strain>
    </source>
</reference>
<gene>
    <name evidence="2" type="ORF">J2T15_004969</name>
</gene>
<protein>
    <submittedName>
        <fullName evidence="2">ABC-type glycerol-3-phosphate transport system substrate-binding protein</fullName>
    </submittedName>
</protein>
<keyword evidence="1" id="KW-0732">Signal</keyword>
<evidence type="ECO:0000313" key="2">
    <source>
        <dbReference type="EMBL" id="MDQ0115502.1"/>
    </source>
</evidence>
<dbReference type="RefSeq" id="WP_307207194.1">
    <property type="nucleotide sequence ID" value="NZ_JAUSSU010000011.1"/>
</dbReference>
<dbReference type="Pfam" id="PF01547">
    <property type="entry name" value="SBP_bac_1"/>
    <property type="match status" value="1"/>
</dbReference>
<dbReference type="InterPro" id="IPR050490">
    <property type="entry name" value="Bact_solute-bd_prot1"/>
</dbReference>
<dbReference type="PROSITE" id="PS51257">
    <property type="entry name" value="PROKAR_LIPOPROTEIN"/>
    <property type="match status" value="1"/>
</dbReference>